<keyword evidence="1" id="KW-0805">Transcription regulation</keyword>
<dbReference type="PANTHER" id="PTHR47893">
    <property type="entry name" value="REGULATORY PROTEIN PCHR"/>
    <property type="match status" value="1"/>
</dbReference>
<evidence type="ECO:0000256" key="3">
    <source>
        <dbReference type="ARBA" id="ARBA00023163"/>
    </source>
</evidence>
<dbReference type="EMBL" id="BSNX01000002">
    <property type="protein sequence ID" value="GLQ70937.1"/>
    <property type="molecule type" value="Genomic_DNA"/>
</dbReference>
<evidence type="ECO:0000256" key="2">
    <source>
        <dbReference type="ARBA" id="ARBA00023125"/>
    </source>
</evidence>
<dbReference type="SUPFAM" id="SSF46689">
    <property type="entry name" value="Homeodomain-like"/>
    <property type="match status" value="2"/>
</dbReference>
<organism evidence="5 6">
    <name type="scientific">Vibrio penaeicida</name>
    <dbReference type="NCBI Taxonomy" id="104609"/>
    <lineage>
        <taxon>Bacteria</taxon>
        <taxon>Pseudomonadati</taxon>
        <taxon>Pseudomonadota</taxon>
        <taxon>Gammaproteobacteria</taxon>
        <taxon>Vibrionales</taxon>
        <taxon>Vibrionaceae</taxon>
        <taxon>Vibrio</taxon>
    </lineage>
</organism>
<name>A0AAV5NLN0_9VIBR</name>
<keyword evidence="2" id="KW-0238">DNA-binding</keyword>
<dbReference type="PROSITE" id="PS01124">
    <property type="entry name" value="HTH_ARAC_FAMILY_2"/>
    <property type="match status" value="1"/>
</dbReference>
<dbReference type="Pfam" id="PF12833">
    <property type="entry name" value="HTH_18"/>
    <property type="match status" value="1"/>
</dbReference>
<evidence type="ECO:0000313" key="5">
    <source>
        <dbReference type="EMBL" id="GLQ70937.1"/>
    </source>
</evidence>
<dbReference type="PANTHER" id="PTHR47893:SF1">
    <property type="entry name" value="REGULATORY PROTEIN PCHR"/>
    <property type="match status" value="1"/>
</dbReference>
<dbReference type="PROSITE" id="PS00041">
    <property type="entry name" value="HTH_ARAC_FAMILY_1"/>
    <property type="match status" value="1"/>
</dbReference>
<evidence type="ECO:0000313" key="6">
    <source>
        <dbReference type="Proteomes" id="UP001156690"/>
    </source>
</evidence>
<dbReference type="InterPro" id="IPR018062">
    <property type="entry name" value="HTH_AraC-typ_CS"/>
</dbReference>
<dbReference type="RefSeq" id="WP_126607245.1">
    <property type="nucleotide sequence ID" value="NZ_AP025145.1"/>
</dbReference>
<dbReference type="InterPro" id="IPR018060">
    <property type="entry name" value="HTH_AraC"/>
</dbReference>
<dbReference type="InterPro" id="IPR009057">
    <property type="entry name" value="Homeodomain-like_sf"/>
</dbReference>
<accession>A0AAV5NLN0</accession>
<keyword evidence="3" id="KW-0804">Transcription</keyword>
<sequence>MPPAKIERSSRSHETFAITQFVNNGGDQQSVINSTRSSKDVIVKGEFVDYRSKAGITVHGGVTSDLTDCHIVATAPTSVIITILLEGKLVFGYDDLHFELDAIDAPQALIANLKTPATFHKRTQSGNNVKKINIMIKPEWFNQRLNLTSEDNMWDFLNTDKAHVRFEPNRDIIELLNDFLQIKNPQTLTEMLKFETNTLLVMSNAFEQVSSEIHSSLSSDQPFNFNGNISHLISYLESNLDQELSLEDIASYAAMSTSNLQRRFKHEVGYTVLGYVRYRRLARAKQALEQGYKTITEAAYDAGYQHPSNFTNAFKKQFGYSPSDSVAGQC</sequence>
<evidence type="ECO:0000259" key="4">
    <source>
        <dbReference type="PROSITE" id="PS01124"/>
    </source>
</evidence>
<keyword evidence="6" id="KW-1185">Reference proteome</keyword>
<proteinExistence type="predicted"/>
<dbReference type="AlphaFoldDB" id="A0AAV5NLN0"/>
<gene>
    <name evidence="5" type="ORF">GCM10007932_02970</name>
</gene>
<dbReference type="Proteomes" id="UP001156690">
    <property type="component" value="Unassembled WGS sequence"/>
</dbReference>
<reference evidence="6" key="1">
    <citation type="journal article" date="2019" name="Int. J. Syst. Evol. Microbiol.">
        <title>The Global Catalogue of Microorganisms (GCM) 10K type strain sequencing project: providing services to taxonomists for standard genome sequencing and annotation.</title>
        <authorList>
            <consortium name="The Broad Institute Genomics Platform"/>
            <consortium name="The Broad Institute Genome Sequencing Center for Infectious Disease"/>
            <person name="Wu L."/>
            <person name="Ma J."/>
        </authorList>
    </citation>
    <scope>NUCLEOTIDE SEQUENCE [LARGE SCALE GENOMIC DNA]</scope>
    <source>
        <strain evidence="6">NBRC 15640</strain>
    </source>
</reference>
<dbReference type="GO" id="GO:0043565">
    <property type="term" value="F:sequence-specific DNA binding"/>
    <property type="evidence" value="ECO:0007669"/>
    <property type="project" value="InterPro"/>
</dbReference>
<comment type="caution">
    <text evidence="5">The sequence shown here is derived from an EMBL/GenBank/DDBJ whole genome shotgun (WGS) entry which is preliminary data.</text>
</comment>
<feature type="domain" description="HTH araC/xylS-type" evidence="4">
    <location>
        <begin position="230"/>
        <end position="328"/>
    </location>
</feature>
<protein>
    <submittedName>
        <fullName evidence="5">AraC family transcriptional regulator</fullName>
    </submittedName>
</protein>
<dbReference type="SMART" id="SM00342">
    <property type="entry name" value="HTH_ARAC"/>
    <property type="match status" value="1"/>
</dbReference>
<dbReference type="Gene3D" id="1.10.10.60">
    <property type="entry name" value="Homeodomain-like"/>
    <property type="match status" value="2"/>
</dbReference>
<dbReference type="InterPro" id="IPR053142">
    <property type="entry name" value="PchR_regulatory_protein"/>
</dbReference>
<evidence type="ECO:0000256" key="1">
    <source>
        <dbReference type="ARBA" id="ARBA00023015"/>
    </source>
</evidence>
<dbReference type="GO" id="GO:0003700">
    <property type="term" value="F:DNA-binding transcription factor activity"/>
    <property type="evidence" value="ECO:0007669"/>
    <property type="project" value="InterPro"/>
</dbReference>